<dbReference type="PANTHER" id="PTHR33755">
    <property type="entry name" value="TOXIN PARE1-RELATED"/>
    <property type="match status" value="1"/>
</dbReference>
<dbReference type="InterPro" id="IPR035093">
    <property type="entry name" value="RelE/ParE_toxin_dom_sf"/>
</dbReference>
<dbReference type="Pfam" id="PF05016">
    <property type="entry name" value="ParE_toxin"/>
    <property type="match status" value="1"/>
</dbReference>
<protein>
    <recommendedName>
        <fullName evidence="4">Death on curing protein, doc toxin</fullName>
    </recommendedName>
</protein>
<evidence type="ECO:0000313" key="3">
    <source>
        <dbReference type="EMBL" id="KUG28959.1"/>
    </source>
</evidence>
<reference evidence="3" key="1">
    <citation type="journal article" date="2015" name="Proc. Natl. Acad. Sci. U.S.A.">
        <title>Networks of energetic and metabolic interactions define dynamics in microbial communities.</title>
        <authorList>
            <person name="Embree M."/>
            <person name="Liu J.K."/>
            <person name="Al-Bassam M.M."/>
            <person name="Zengler K."/>
        </authorList>
    </citation>
    <scope>NUCLEOTIDE SEQUENCE</scope>
</reference>
<proteinExistence type="inferred from homology"/>
<dbReference type="EMBL" id="LNQE01000149">
    <property type="protein sequence ID" value="KUG28959.1"/>
    <property type="molecule type" value="Genomic_DNA"/>
</dbReference>
<keyword evidence="2" id="KW-1277">Toxin-antitoxin system</keyword>
<sequence length="96" mass="10570">MAGCTLLRAAEEDLIGIWLYIADEDQQAATRVLQSIEDAFRLLANNARLGPAREDIAPGLRYFVVGSYLVLYRETPDGVEVVRVLHAARDLAAALQ</sequence>
<accession>A0A0W8G737</accession>
<comment type="caution">
    <text evidence="3">The sequence shown here is derived from an EMBL/GenBank/DDBJ whole genome shotgun (WGS) entry which is preliminary data.</text>
</comment>
<evidence type="ECO:0000256" key="2">
    <source>
        <dbReference type="ARBA" id="ARBA00022649"/>
    </source>
</evidence>
<dbReference type="InterPro" id="IPR051803">
    <property type="entry name" value="TA_system_RelE-like_toxin"/>
</dbReference>
<name>A0A0W8G737_9ZZZZ</name>
<gene>
    <name evidence="3" type="ORF">ASZ90_001139</name>
</gene>
<comment type="similarity">
    <text evidence="1">Belongs to the RelE toxin family.</text>
</comment>
<organism evidence="3">
    <name type="scientific">hydrocarbon metagenome</name>
    <dbReference type="NCBI Taxonomy" id="938273"/>
    <lineage>
        <taxon>unclassified sequences</taxon>
        <taxon>metagenomes</taxon>
        <taxon>ecological metagenomes</taxon>
    </lineage>
</organism>
<evidence type="ECO:0008006" key="4">
    <source>
        <dbReference type="Google" id="ProtNLM"/>
    </source>
</evidence>
<dbReference type="PANTHER" id="PTHR33755:SF6">
    <property type="entry name" value="PLASMID STABILIZATION SYSTEM PROTEIN"/>
    <property type="match status" value="1"/>
</dbReference>
<dbReference type="InterPro" id="IPR028344">
    <property type="entry name" value="ParE1/4"/>
</dbReference>
<dbReference type="PIRSF" id="PIRSF029218">
    <property type="entry name" value="ParE"/>
    <property type="match status" value="1"/>
</dbReference>
<dbReference type="AlphaFoldDB" id="A0A0W8G737"/>
<evidence type="ECO:0000256" key="1">
    <source>
        <dbReference type="ARBA" id="ARBA00006226"/>
    </source>
</evidence>
<dbReference type="InterPro" id="IPR007712">
    <property type="entry name" value="RelE/ParE_toxin"/>
</dbReference>
<dbReference type="Gene3D" id="3.30.2310.20">
    <property type="entry name" value="RelE-like"/>
    <property type="match status" value="1"/>
</dbReference>